<dbReference type="InterPro" id="IPR042855">
    <property type="entry name" value="V_SNARE_CC"/>
</dbReference>
<dbReference type="OrthoDB" id="19944at2759"/>
<evidence type="ECO:0000313" key="5">
    <source>
        <dbReference type="EMBL" id="KJH53509.1"/>
    </source>
</evidence>
<evidence type="ECO:0000256" key="2">
    <source>
        <dbReference type="ARBA" id="ARBA00022490"/>
    </source>
</evidence>
<gene>
    <name evidence="5" type="ORF">DICVIV_00252</name>
</gene>
<dbReference type="GO" id="GO:0006893">
    <property type="term" value="P:Golgi to plasma membrane transport"/>
    <property type="evidence" value="ECO:0007669"/>
    <property type="project" value="TreeGrafter"/>
</dbReference>
<keyword evidence="6" id="KW-1185">Reference proteome</keyword>
<dbReference type="PANTHER" id="PTHR10241:SF25">
    <property type="entry name" value="TOMOSYN, ISOFORM C"/>
    <property type="match status" value="1"/>
</dbReference>
<dbReference type="STRING" id="29172.A0A0D8YBT2"/>
<comment type="subcellular location">
    <subcellularLocation>
        <location evidence="1">Cytoplasm</location>
    </subcellularLocation>
</comment>
<protein>
    <recommendedName>
        <fullName evidence="4">V-SNARE coiled-coil homology domain-containing protein</fullName>
    </recommendedName>
</protein>
<dbReference type="GO" id="GO:0045159">
    <property type="term" value="F:myosin II binding"/>
    <property type="evidence" value="ECO:0007669"/>
    <property type="project" value="TreeGrafter"/>
</dbReference>
<keyword evidence="3" id="KW-0175">Coiled coil</keyword>
<dbReference type="GO" id="GO:0031201">
    <property type="term" value="C:SNARE complex"/>
    <property type="evidence" value="ECO:0007669"/>
    <property type="project" value="TreeGrafter"/>
</dbReference>
<evidence type="ECO:0000313" key="6">
    <source>
        <dbReference type="Proteomes" id="UP000053766"/>
    </source>
</evidence>
<dbReference type="EMBL" id="KN716151">
    <property type="protein sequence ID" value="KJH53509.1"/>
    <property type="molecule type" value="Genomic_DNA"/>
</dbReference>
<organism evidence="5 6">
    <name type="scientific">Dictyocaulus viviparus</name>
    <name type="common">Bovine lungworm</name>
    <dbReference type="NCBI Taxonomy" id="29172"/>
    <lineage>
        <taxon>Eukaryota</taxon>
        <taxon>Metazoa</taxon>
        <taxon>Ecdysozoa</taxon>
        <taxon>Nematoda</taxon>
        <taxon>Chromadorea</taxon>
        <taxon>Rhabditida</taxon>
        <taxon>Rhabditina</taxon>
        <taxon>Rhabditomorpha</taxon>
        <taxon>Strongyloidea</taxon>
        <taxon>Metastrongylidae</taxon>
        <taxon>Dictyocaulus</taxon>
    </lineage>
</organism>
<dbReference type="GO" id="GO:0006887">
    <property type="term" value="P:exocytosis"/>
    <property type="evidence" value="ECO:0007669"/>
    <property type="project" value="TreeGrafter"/>
</dbReference>
<dbReference type="GO" id="GO:0005096">
    <property type="term" value="F:GTPase activator activity"/>
    <property type="evidence" value="ECO:0007669"/>
    <property type="project" value="TreeGrafter"/>
</dbReference>
<dbReference type="Gene3D" id="1.20.5.110">
    <property type="match status" value="1"/>
</dbReference>
<dbReference type="CDD" id="cd15873">
    <property type="entry name" value="R-SNARE_STXBP5_6"/>
    <property type="match status" value="1"/>
</dbReference>
<dbReference type="InterPro" id="IPR013905">
    <property type="entry name" value="Lgl_C_dom"/>
</dbReference>
<dbReference type="PANTHER" id="PTHR10241">
    <property type="entry name" value="LETHAL 2 GIANT LARVAE PROTEIN"/>
    <property type="match status" value="1"/>
</dbReference>
<sequence>MLKVITKTSLSPTLSLSVDSNEDISQCLVVVAEFEIKVIALPSFSQIFLHKCQEIPMVKAYATHVRGYPVLMCLAADGKIVVLSLPSLRLLHQAPLLSHSLEINDSICQKISFSEHGLGVYMASPSEVEKYTICAEIAEQATESIGELFVACDFPDPPRNNSSFFKGVSSMFSGSQRQDSCDVDSILADREKASGLSGVTRSVARTIPGPSISMDRAQAGGISAGQAAIAALQNISERGEKLSATVDVTENLRNTAMNLSQRTGKLVEKLEKKKWYNF</sequence>
<proteinExistence type="predicted"/>
<dbReference type="GO" id="GO:0005886">
    <property type="term" value="C:plasma membrane"/>
    <property type="evidence" value="ECO:0007669"/>
    <property type="project" value="TreeGrafter"/>
</dbReference>
<evidence type="ECO:0000256" key="1">
    <source>
        <dbReference type="ARBA" id="ARBA00004496"/>
    </source>
</evidence>
<dbReference type="AlphaFoldDB" id="A0A0D8YBT2"/>
<evidence type="ECO:0000256" key="3">
    <source>
        <dbReference type="PROSITE-ProRule" id="PRU00290"/>
    </source>
</evidence>
<name>A0A0D8YBT2_DICVI</name>
<dbReference type="Proteomes" id="UP000053766">
    <property type="component" value="Unassembled WGS sequence"/>
</dbReference>
<evidence type="ECO:0000259" key="4">
    <source>
        <dbReference type="PROSITE" id="PS50892"/>
    </source>
</evidence>
<dbReference type="PROSITE" id="PS50892">
    <property type="entry name" value="V_SNARE"/>
    <property type="match status" value="1"/>
</dbReference>
<accession>A0A0D8YBT2</accession>
<dbReference type="GO" id="GO:0019905">
    <property type="term" value="F:syntaxin binding"/>
    <property type="evidence" value="ECO:0007669"/>
    <property type="project" value="TreeGrafter"/>
</dbReference>
<dbReference type="Pfam" id="PF08596">
    <property type="entry name" value="Lgl_C"/>
    <property type="match status" value="1"/>
</dbReference>
<reference evidence="6" key="2">
    <citation type="journal article" date="2016" name="Sci. Rep.">
        <title>Dictyocaulus viviparus genome, variome and transcriptome elucidate lungworm biology and support future intervention.</title>
        <authorList>
            <person name="McNulty S.N."/>
            <person name="Strube C."/>
            <person name="Rosa B.A."/>
            <person name="Martin J.C."/>
            <person name="Tyagi R."/>
            <person name="Choi Y.J."/>
            <person name="Wang Q."/>
            <person name="Hallsworth Pepin K."/>
            <person name="Zhang X."/>
            <person name="Ozersky P."/>
            <person name="Wilson R.K."/>
            <person name="Sternberg P.W."/>
            <person name="Gasser R.B."/>
            <person name="Mitreva M."/>
        </authorList>
    </citation>
    <scope>NUCLEOTIDE SEQUENCE [LARGE SCALE GENOMIC DNA]</scope>
    <source>
        <strain evidence="6">HannoverDv2000</strain>
    </source>
</reference>
<reference evidence="5 6" key="1">
    <citation type="submission" date="2013-11" db="EMBL/GenBank/DDBJ databases">
        <title>Draft genome of the bovine lungworm Dictyocaulus viviparus.</title>
        <authorList>
            <person name="Mitreva M."/>
        </authorList>
    </citation>
    <scope>NUCLEOTIDE SEQUENCE [LARGE SCALE GENOMIC DNA]</scope>
    <source>
        <strain evidence="5 6">HannoverDv2000</strain>
    </source>
</reference>
<keyword evidence="2" id="KW-0963">Cytoplasm</keyword>
<feature type="domain" description="V-SNARE coiled-coil homology" evidence="4">
    <location>
        <begin position="213"/>
        <end position="277"/>
    </location>
</feature>